<reference evidence="1 2" key="1">
    <citation type="submission" date="2021-06" db="EMBL/GenBank/DDBJ databases">
        <title>Caerostris extrusa draft genome.</title>
        <authorList>
            <person name="Kono N."/>
            <person name="Arakawa K."/>
        </authorList>
    </citation>
    <scope>NUCLEOTIDE SEQUENCE [LARGE SCALE GENOMIC DNA]</scope>
</reference>
<organism evidence="1 2">
    <name type="scientific">Caerostris extrusa</name>
    <name type="common">Bark spider</name>
    <name type="synonym">Caerostris bankana</name>
    <dbReference type="NCBI Taxonomy" id="172846"/>
    <lineage>
        <taxon>Eukaryota</taxon>
        <taxon>Metazoa</taxon>
        <taxon>Ecdysozoa</taxon>
        <taxon>Arthropoda</taxon>
        <taxon>Chelicerata</taxon>
        <taxon>Arachnida</taxon>
        <taxon>Araneae</taxon>
        <taxon>Araneomorphae</taxon>
        <taxon>Entelegynae</taxon>
        <taxon>Araneoidea</taxon>
        <taxon>Araneidae</taxon>
        <taxon>Caerostris</taxon>
    </lineage>
</organism>
<evidence type="ECO:0000313" key="2">
    <source>
        <dbReference type="Proteomes" id="UP001054945"/>
    </source>
</evidence>
<accession>A0AAV4Y9E2</accession>
<name>A0AAV4Y9E2_CAEEX</name>
<sequence>MVEEEFGKNFYLEEYGINCRRIWKNMKKEFGKNFYLEEFGKTWKNMEKISKEYGKNFYLEEFGKNFYLEEYGIIRRRRIWKKCLLGRIWNKW</sequence>
<dbReference type="Proteomes" id="UP001054945">
    <property type="component" value="Unassembled WGS sequence"/>
</dbReference>
<gene>
    <name evidence="1" type="ORF">CEXT_101941</name>
</gene>
<protein>
    <submittedName>
        <fullName evidence="1">Uncharacterized protein</fullName>
    </submittedName>
</protein>
<proteinExistence type="predicted"/>
<dbReference type="AlphaFoldDB" id="A0AAV4Y9E2"/>
<comment type="caution">
    <text evidence="1">The sequence shown here is derived from an EMBL/GenBank/DDBJ whole genome shotgun (WGS) entry which is preliminary data.</text>
</comment>
<evidence type="ECO:0000313" key="1">
    <source>
        <dbReference type="EMBL" id="GIZ03080.1"/>
    </source>
</evidence>
<keyword evidence="2" id="KW-1185">Reference proteome</keyword>
<dbReference type="EMBL" id="BPLR01018899">
    <property type="protein sequence ID" value="GIZ03080.1"/>
    <property type="molecule type" value="Genomic_DNA"/>
</dbReference>